<dbReference type="Proteomes" id="UP000599578">
    <property type="component" value="Unassembled WGS sequence"/>
</dbReference>
<dbReference type="InterPro" id="IPR032608">
    <property type="entry name" value="DUF4892"/>
</dbReference>
<dbReference type="AlphaFoldDB" id="A0A917Z5N7"/>
<name>A0A917Z5N7_9GAMM</name>
<comment type="caution">
    <text evidence="1">The sequence shown here is derived from an EMBL/GenBank/DDBJ whole genome shotgun (WGS) entry which is preliminary data.</text>
</comment>
<sequence length="291" mass="33259">MDERSLTVRNKISWLLIGLLFSTGLLAQTDVSGSADYPLLERFPLSWIESYQRRQTPEYLLMLSELKKVNNVVVADRRQSLQGDLRRITYRIPEPHLPDDAFRHFREQIEKKDGEILFSCTGRDCGSSHYWANDFYGISQLYGLDRTQYYLAARLGNDYLALYAVQRGNRRVYLQLDVVSPEGADDLKQQLEVAGYATLSLEGRESVEVADRLVQLLAEFSPQDRFWFVVHWRGDDASEAIAASEAFGRELVDGVRQAGYENIESFGVGPLVPPVLSGRDRLLMVVRRTQE</sequence>
<proteinExistence type="predicted"/>
<accession>A0A917Z5N7</accession>
<evidence type="ECO:0000313" key="1">
    <source>
        <dbReference type="EMBL" id="GGO75897.1"/>
    </source>
</evidence>
<gene>
    <name evidence="1" type="ORF">GCM10011348_01790</name>
</gene>
<organism evidence="1 2">
    <name type="scientific">Marinobacterium nitratireducens</name>
    <dbReference type="NCBI Taxonomy" id="518897"/>
    <lineage>
        <taxon>Bacteria</taxon>
        <taxon>Pseudomonadati</taxon>
        <taxon>Pseudomonadota</taxon>
        <taxon>Gammaproteobacteria</taxon>
        <taxon>Oceanospirillales</taxon>
        <taxon>Oceanospirillaceae</taxon>
        <taxon>Marinobacterium</taxon>
    </lineage>
</organism>
<reference evidence="1 2" key="1">
    <citation type="journal article" date="2014" name="Int. J. Syst. Evol. Microbiol.">
        <title>Complete genome sequence of Corynebacterium casei LMG S-19264T (=DSM 44701T), isolated from a smear-ripened cheese.</title>
        <authorList>
            <consortium name="US DOE Joint Genome Institute (JGI-PGF)"/>
            <person name="Walter F."/>
            <person name="Albersmeier A."/>
            <person name="Kalinowski J."/>
            <person name="Ruckert C."/>
        </authorList>
    </citation>
    <scope>NUCLEOTIDE SEQUENCE [LARGE SCALE GENOMIC DNA]</scope>
    <source>
        <strain evidence="1 2">CGMCC 1.7286</strain>
    </source>
</reference>
<protein>
    <recommendedName>
        <fullName evidence="3">DUF4892 domain-containing protein</fullName>
    </recommendedName>
</protein>
<evidence type="ECO:0000313" key="2">
    <source>
        <dbReference type="Proteomes" id="UP000599578"/>
    </source>
</evidence>
<keyword evidence="2" id="KW-1185">Reference proteome</keyword>
<evidence type="ECO:0008006" key="3">
    <source>
        <dbReference type="Google" id="ProtNLM"/>
    </source>
</evidence>
<dbReference type="EMBL" id="BMLT01000001">
    <property type="protein sequence ID" value="GGO75897.1"/>
    <property type="molecule type" value="Genomic_DNA"/>
</dbReference>
<dbReference type="Pfam" id="PF16234">
    <property type="entry name" value="DUF4892"/>
    <property type="match status" value="1"/>
</dbReference>